<dbReference type="GO" id="GO:0006520">
    <property type="term" value="P:amino acid metabolic process"/>
    <property type="evidence" value="ECO:0007669"/>
    <property type="project" value="InterPro"/>
</dbReference>
<reference evidence="13" key="1">
    <citation type="submission" date="2025-08" db="UniProtKB">
        <authorList>
            <consortium name="RefSeq"/>
        </authorList>
    </citation>
    <scope>IDENTIFICATION</scope>
</reference>
<feature type="binding site" evidence="10">
    <location>
        <position position="173"/>
    </location>
    <ligand>
        <name>Zn(2+)</name>
        <dbReference type="ChEBI" id="CHEBI:29105"/>
        <label>1</label>
    </ligand>
</feature>
<dbReference type="PANTHER" id="PTHR45892:SF1">
    <property type="entry name" value="AMINOACYLASE-1"/>
    <property type="match status" value="1"/>
</dbReference>
<dbReference type="CDD" id="cd05646">
    <property type="entry name" value="M20_AcylaseI_like"/>
    <property type="match status" value="1"/>
</dbReference>
<evidence type="ECO:0000256" key="4">
    <source>
        <dbReference type="ARBA" id="ARBA00022490"/>
    </source>
</evidence>
<dbReference type="PANTHER" id="PTHR45892">
    <property type="entry name" value="AMINOACYLASE-1"/>
    <property type="match status" value="1"/>
</dbReference>
<feature type="domain" description="Peptidase M20 dimerisation" evidence="11">
    <location>
        <begin position="186"/>
        <end position="292"/>
    </location>
</feature>
<feature type="active site" description="Proton acceptor" evidence="9">
    <location>
        <position position="145"/>
    </location>
</feature>
<dbReference type="InterPro" id="IPR010159">
    <property type="entry name" value="N-acyl_aa_amidohydrolase"/>
</dbReference>
<feature type="active site" evidence="9">
    <location>
        <position position="80"/>
    </location>
</feature>
<keyword evidence="7 10" id="KW-0862">Zinc</keyword>
<dbReference type="Proteomes" id="UP001165740">
    <property type="component" value="Chromosome 4"/>
</dbReference>
<evidence type="ECO:0000256" key="5">
    <source>
        <dbReference type="ARBA" id="ARBA00022723"/>
    </source>
</evidence>
<dbReference type="SUPFAM" id="SSF55031">
    <property type="entry name" value="Bacterial exopeptidase dimerisation domain"/>
    <property type="match status" value="1"/>
</dbReference>
<keyword evidence="12" id="KW-1185">Reference proteome</keyword>
<keyword evidence="6" id="KW-0378">Hydrolase</keyword>
<feature type="binding site" evidence="10">
    <location>
        <position position="373"/>
    </location>
    <ligand>
        <name>Zn(2+)</name>
        <dbReference type="ChEBI" id="CHEBI:29105"/>
        <label>2</label>
    </ligand>
</feature>
<dbReference type="NCBIfam" id="TIGR01880">
    <property type="entry name" value="Ac-peptdase-euk"/>
    <property type="match status" value="1"/>
</dbReference>
<dbReference type="FunFam" id="3.30.70.360:FF:000005">
    <property type="entry name" value="Putative Aminoacylase-1"/>
    <property type="match status" value="1"/>
</dbReference>
<evidence type="ECO:0000259" key="11">
    <source>
        <dbReference type="Pfam" id="PF07687"/>
    </source>
</evidence>
<dbReference type="EC" id="3.5.1.14" evidence="3"/>
<comment type="subcellular location">
    <subcellularLocation>
        <location evidence="1">Cytoplasm</location>
    </subcellularLocation>
</comment>
<name>A0A9W3A360_BIOGL</name>
<comment type="cofactor">
    <cofactor evidence="10">
        <name>Zn(2+)</name>
        <dbReference type="ChEBI" id="CHEBI:29105"/>
    </cofactor>
    <text evidence="10">Binds 2 Zn(2+) ions per subunit.</text>
</comment>
<feature type="binding site" evidence="10">
    <location>
        <position position="111"/>
    </location>
    <ligand>
        <name>Zn(2+)</name>
        <dbReference type="ChEBI" id="CHEBI:29105"/>
        <label>1</label>
    </ligand>
</feature>
<dbReference type="FunFam" id="3.40.630.10:FF:000019">
    <property type="entry name" value="Aminoacylase 1"/>
    <property type="match status" value="1"/>
</dbReference>
<dbReference type="GO" id="GO:0046872">
    <property type="term" value="F:metal ion binding"/>
    <property type="evidence" value="ECO:0007669"/>
    <property type="project" value="UniProtKB-KW"/>
</dbReference>
<evidence type="ECO:0000313" key="13">
    <source>
        <dbReference type="RefSeq" id="XP_055881692.1"/>
    </source>
</evidence>
<evidence type="ECO:0000256" key="2">
    <source>
        <dbReference type="ARBA" id="ARBA00006247"/>
    </source>
</evidence>
<dbReference type="InterPro" id="IPR036264">
    <property type="entry name" value="Bact_exopeptidase_dim_dom"/>
</dbReference>
<dbReference type="InterPro" id="IPR011650">
    <property type="entry name" value="Peptidase_M20_dimer"/>
</dbReference>
<dbReference type="Pfam" id="PF01546">
    <property type="entry name" value="Peptidase_M20"/>
    <property type="match status" value="1"/>
</dbReference>
<keyword evidence="4" id="KW-0963">Cytoplasm</keyword>
<feature type="binding site" evidence="10">
    <location>
        <position position="146"/>
    </location>
    <ligand>
        <name>Zn(2+)</name>
        <dbReference type="ChEBI" id="CHEBI:29105"/>
        <label>2</label>
    </ligand>
</feature>
<proteinExistence type="inferred from homology"/>
<dbReference type="FunFam" id="1.10.150.900:FF:000001">
    <property type="entry name" value="Aminoacylase-1, putative"/>
    <property type="match status" value="1"/>
</dbReference>
<accession>A0A9W3A360</accession>
<evidence type="ECO:0000256" key="1">
    <source>
        <dbReference type="ARBA" id="ARBA00004496"/>
    </source>
</evidence>
<evidence type="ECO:0000256" key="3">
    <source>
        <dbReference type="ARBA" id="ARBA00011913"/>
    </source>
</evidence>
<feature type="binding site" evidence="10">
    <location>
        <position position="78"/>
    </location>
    <ligand>
        <name>Zn(2+)</name>
        <dbReference type="ChEBI" id="CHEBI:29105"/>
        <label>1</label>
    </ligand>
</feature>
<evidence type="ECO:0000256" key="9">
    <source>
        <dbReference type="PIRSR" id="PIRSR036696-1"/>
    </source>
</evidence>
<dbReference type="Pfam" id="PF07687">
    <property type="entry name" value="M20_dimer"/>
    <property type="match status" value="1"/>
</dbReference>
<dbReference type="SUPFAM" id="SSF53187">
    <property type="entry name" value="Zn-dependent exopeptidases"/>
    <property type="match status" value="1"/>
</dbReference>
<dbReference type="GeneID" id="106052797"/>
<organism evidence="12 13">
    <name type="scientific">Biomphalaria glabrata</name>
    <name type="common">Bloodfluke planorb</name>
    <name type="synonym">Freshwater snail</name>
    <dbReference type="NCBI Taxonomy" id="6526"/>
    <lineage>
        <taxon>Eukaryota</taxon>
        <taxon>Metazoa</taxon>
        <taxon>Spiralia</taxon>
        <taxon>Lophotrochozoa</taxon>
        <taxon>Mollusca</taxon>
        <taxon>Gastropoda</taxon>
        <taxon>Heterobranchia</taxon>
        <taxon>Euthyneura</taxon>
        <taxon>Panpulmonata</taxon>
        <taxon>Hygrophila</taxon>
        <taxon>Lymnaeoidea</taxon>
        <taxon>Planorbidae</taxon>
        <taxon>Biomphalaria</taxon>
    </lineage>
</organism>
<dbReference type="PIRSF" id="PIRSF036696">
    <property type="entry name" value="ACY-1"/>
    <property type="match status" value="1"/>
</dbReference>
<dbReference type="InterPro" id="IPR052083">
    <property type="entry name" value="Aminoacylase-1_M20A"/>
</dbReference>
<sequence>METDASEAIAVTRFREYIRINTSHPDPDYDGARRFYEKYAAELGLTFTSVQLTPNRTMEILTWTGSDVTLPSVMLYCHTDVVPSFPDHWKYPPLSAHKDEQGDIYGRGTQDMKCVGIQYLEAIRELKQQGTQLPRTFHVVFGPDEEIGGVHGMTTFVRTEEFRKLNIGFALDEGLASSEEHFRVFYAERNVWWLEVTCHGNPGHGSAFLANTAAEKLRRVINSFLEHRQQQQQRLASDPSLSAGDVTSINLTIMKGGVQYNVVPESFSAGFDIRIPPTESLEDFDKMLEEWRIEAGSDVTYTYHHKTNSTSEHITPTDDSNPWWIKFSRACQSTGITIRKEIFPAGTDGRQLRLLGLPVLGFSPINNTPILLHDHNEYLNEAVFLRGVSIYKQILRELGSP</sequence>
<dbReference type="AlphaFoldDB" id="A0A9W3A360"/>
<feature type="binding site" evidence="10">
    <location>
        <position position="111"/>
    </location>
    <ligand>
        <name>Zn(2+)</name>
        <dbReference type="ChEBI" id="CHEBI:29105"/>
        <label>2</label>
    </ligand>
</feature>
<evidence type="ECO:0000313" key="12">
    <source>
        <dbReference type="Proteomes" id="UP001165740"/>
    </source>
</evidence>
<dbReference type="Gene3D" id="1.10.150.900">
    <property type="match status" value="1"/>
</dbReference>
<keyword evidence="5 10" id="KW-0479">Metal-binding</keyword>
<dbReference type="Gene3D" id="3.40.630.10">
    <property type="entry name" value="Zn peptidases"/>
    <property type="match status" value="1"/>
</dbReference>
<dbReference type="OMA" id="MDCVETI"/>
<dbReference type="GO" id="GO:0005737">
    <property type="term" value="C:cytoplasm"/>
    <property type="evidence" value="ECO:0007669"/>
    <property type="project" value="UniProtKB-SubCell"/>
</dbReference>
<dbReference type="Gene3D" id="3.30.70.360">
    <property type="match status" value="1"/>
</dbReference>
<gene>
    <name evidence="13" type="primary">LOC106052797</name>
</gene>
<dbReference type="InterPro" id="IPR002933">
    <property type="entry name" value="Peptidase_M20"/>
</dbReference>
<dbReference type="RefSeq" id="XP_055881692.1">
    <property type="nucleotide sequence ID" value="XM_056025717.1"/>
</dbReference>
<evidence type="ECO:0000256" key="8">
    <source>
        <dbReference type="ARBA" id="ARBA00029656"/>
    </source>
</evidence>
<evidence type="ECO:0000256" key="7">
    <source>
        <dbReference type="ARBA" id="ARBA00022833"/>
    </source>
</evidence>
<comment type="similarity">
    <text evidence="2">Belongs to the peptidase M20A family.</text>
</comment>
<evidence type="ECO:0000256" key="10">
    <source>
        <dbReference type="PIRSR" id="PIRSR036696-2"/>
    </source>
</evidence>
<evidence type="ECO:0000256" key="6">
    <source>
        <dbReference type="ARBA" id="ARBA00022801"/>
    </source>
</evidence>
<protein>
    <recommendedName>
        <fullName evidence="3">N-acyl-aliphatic-L-amino acid amidohydrolase</fullName>
        <ecNumber evidence="3">3.5.1.14</ecNumber>
    </recommendedName>
    <alternativeName>
        <fullName evidence="8">N-acyl-L-amino-acid amidohydrolase</fullName>
    </alternativeName>
</protein>
<dbReference type="GO" id="GO:0004046">
    <property type="term" value="F:aminoacylase activity"/>
    <property type="evidence" value="ECO:0007669"/>
    <property type="project" value="UniProtKB-EC"/>
</dbReference>